<dbReference type="InterPro" id="IPR002110">
    <property type="entry name" value="Ankyrin_rpt"/>
</dbReference>
<dbReference type="InterPro" id="IPR036770">
    <property type="entry name" value="Ankyrin_rpt-contain_sf"/>
</dbReference>
<organism evidence="3 4">
    <name type="scientific">Archangium gephyra</name>
    <dbReference type="NCBI Taxonomy" id="48"/>
    <lineage>
        <taxon>Bacteria</taxon>
        <taxon>Pseudomonadati</taxon>
        <taxon>Myxococcota</taxon>
        <taxon>Myxococcia</taxon>
        <taxon>Myxococcales</taxon>
        <taxon>Cystobacterineae</taxon>
        <taxon>Archangiaceae</taxon>
        <taxon>Archangium</taxon>
    </lineage>
</organism>
<dbReference type="Pfam" id="PF13857">
    <property type="entry name" value="Ank_5"/>
    <property type="match status" value="1"/>
</dbReference>
<dbReference type="PANTHER" id="PTHR11070">
    <property type="entry name" value="UVRD / RECB / PCRA DNA HELICASE FAMILY MEMBER"/>
    <property type="match status" value="1"/>
</dbReference>
<dbReference type="PROSITE" id="PS50297">
    <property type="entry name" value="ANK_REP_REGION"/>
    <property type="match status" value="1"/>
</dbReference>
<gene>
    <name evidence="3" type="ORF">DI536_25485</name>
</gene>
<dbReference type="GO" id="GO:0003677">
    <property type="term" value="F:DNA binding"/>
    <property type="evidence" value="ECO:0007669"/>
    <property type="project" value="InterPro"/>
</dbReference>
<dbReference type="AlphaFoldDB" id="A0A2W5SXV5"/>
<evidence type="ECO:0000256" key="2">
    <source>
        <dbReference type="PROSITE-ProRule" id="PRU00023"/>
    </source>
</evidence>
<dbReference type="Gene3D" id="1.25.40.20">
    <property type="entry name" value="Ankyrin repeat-containing domain"/>
    <property type="match status" value="1"/>
</dbReference>
<dbReference type="PANTHER" id="PTHR11070:SF2">
    <property type="entry name" value="ATP-DEPENDENT DNA HELICASE SRS2"/>
    <property type="match status" value="1"/>
</dbReference>
<accession>A0A2W5SXV5</accession>
<dbReference type="GO" id="GO:0005524">
    <property type="term" value="F:ATP binding"/>
    <property type="evidence" value="ECO:0007669"/>
    <property type="project" value="InterPro"/>
</dbReference>
<dbReference type="SMART" id="SM00248">
    <property type="entry name" value="ANK"/>
    <property type="match status" value="1"/>
</dbReference>
<dbReference type="EMBL" id="QFQP01000026">
    <property type="protein sequence ID" value="PZR08259.1"/>
    <property type="molecule type" value="Genomic_DNA"/>
</dbReference>
<name>A0A2W5SXV5_9BACT</name>
<dbReference type="Gene3D" id="3.40.50.300">
    <property type="entry name" value="P-loop containing nucleotide triphosphate hydrolases"/>
    <property type="match status" value="2"/>
</dbReference>
<evidence type="ECO:0000313" key="4">
    <source>
        <dbReference type="Proteomes" id="UP000249061"/>
    </source>
</evidence>
<feature type="repeat" description="ANK" evidence="2">
    <location>
        <begin position="706"/>
        <end position="738"/>
    </location>
</feature>
<comment type="caution">
    <text evidence="3">The sequence shown here is derived from an EMBL/GenBank/DDBJ whole genome shotgun (WGS) entry which is preliminary data.</text>
</comment>
<dbReference type="GO" id="GO:0043138">
    <property type="term" value="F:3'-5' DNA helicase activity"/>
    <property type="evidence" value="ECO:0007669"/>
    <property type="project" value="TreeGrafter"/>
</dbReference>
<protein>
    <recommendedName>
        <fullName evidence="1">DNA 3'-5' helicase II</fullName>
    </recommendedName>
</protein>
<dbReference type="InterPro" id="IPR000212">
    <property type="entry name" value="DNA_helicase_UvrD/REP"/>
</dbReference>
<dbReference type="PROSITE" id="PS50088">
    <property type="entry name" value="ANK_REPEAT"/>
    <property type="match status" value="1"/>
</dbReference>
<reference evidence="3 4" key="1">
    <citation type="submission" date="2017-08" db="EMBL/GenBank/DDBJ databases">
        <title>Infants hospitalized years apart are colonized by the same room-sourced microbial strains.</title>
        <authorList>
            <person name="Brooks B."/>
            <person name="Olm M.R."/>
            <person name="Firek B.A."/>
            <person name="Baker R."/>
            <person name="Thomas B.C."/>
            <person name="Morowitz M.J."/>
            <person name="Banfield J.F."/>
        </authorList>
    </citation>
    <scope>NUCLEOTIDE SEQUENCE [LARGE SCALE GENOMIC DNA]</scope>
    <source>
        <strain evidence="3">S2_003_000_R2_14</strain>
    </source>
</reference>
<sequence>MRFLTYEGLHATDFEPQLDRVRAAFERDDLAAVDLKKLHGGYYRVKLSDAARLIVQFVRWNGGRAALALELLPNHEYERSRFLRGARVDESKIEAAVEPLDERPIKYLHPTRTTFALLDKPLSFDDAQDEVLRRRPPLVVVGSAGSGKTALLLQQLRAAPGRVLYLTESAWLAQSARGLFVALDHDPGEQEADFLSYRQFLDSLAVPAGSAVTFRDFVGFFERHRQKLRFTDAHRCFEEFRGVLCASPDGPLSLEQYLALGVRQSLYDGEQRAQLFEVWGRYQQWLTEAQRFEPNLVAHAWKAHATPRYDFLAIDEVQDLTPVQLALALATLKTPGNFVLAGDANQVVHPNFFSWSKVKSLFWERLGAGEQQVSVLKVSYRNAPEVTRVANAVLALKHARFGSIDRESNTLLEPVPGEPGEVRGLSLGNSAELAGLDARTRRSTEVAVVVLRDEDKAAARAHFKTPLVFSVLESKGLEYENVILYRVVSGERRLYAELAEGLTAADVDVTALDYARGRDKTDKTSEAYKFFVNALYVALTRAVKNVWLVEDDPSHPLLQLLRVPFDGAQVGANVKQATAEDWQREASRLEAHGKLEQVEAIRSQVLRTQPTPWQQLDGPGLLDLFKRALEPRSVSRKAKDLLRDTLAVHPSRAGALLMNVFAASPLQASRQDIQTVQRVLSPWTSRRIKDVLADTERYGLEHRSMHGLTPLMLAARAGNLALVEALLDRGASRTNRDLYGLQPMHHALRRVWLERGFGAGDLGAMWEMLAPASFDVRVDDRLVQIGREQGEFAVFQLFVERLQMSKLSREPRLIGIGTSELLTYVEALPGVVLRDYRKKRPYLSAILSKNEALSTAVGSRRLFERRRHGHYVINPALSLWREGAGGEGQWLPADEVFATRLRLEPMRWMPNDFW</sequence>
<dbReference type="Proteomes" id="UP000249061">
    <property type="component" value="Unassembled WGS sequence"/>
</dbReference>
<evidence type="ECO:0000256" key="1">
    <source>
        <dbReference type="ARBA" id="ARBA00034923"/>
    </source>
</evidence>
<evidence type="ECO:0000313" key="3">
    <source>
        <dbReference type="EMBL" id="PZR08259.1"/>
    </source>
</evidence>
<keyword evidence="2" id="KW-0040">ANK repeat</keyword>
<dbReference type="SUPFAM" id="SSF48403">
    <property type="entry name" value="Ankyrin repeat"/>
    <property type="match status" value="1"/>
</dbReference>
<dbReference type="SUPFAM" id="SSF52540">
    <property type="entry name" value="P-loop containing nucleoside triphosphate hydrolases"/>
    <property type="match status" value="1"/>
</dbReference>
<dbReference type="InterPro" id="IPR027417">
    <property type="entry name" value="P-loop_NTPase"/>
</dbReference>
<dbReference type="GO" id="GO:0000725">
    <property type="term" value="P:recombinational repair"/>
    <property type="evidence" value="ECO:0007669"/>
    <property type="project" value="TreeGrafter"/>
</dbReference>
<proteinExistence type="predicted"/>